<name>A0A0U5BF47_9PROT</name>
<sequence>MQWGYRLAHCHKKAIIRHRAVSTRPGYWMLVGGGFGARMLFLYDFIRPEG</sequence>
<evidence type="ECO:0000313" key="3">
    <source>
        <dbReference type="Proteomes" id="UP000068250"/>
    </source>
</evidence>
<keyword evidence="1" id="KW-0472">Membrane</keyword>
<protein>
    <submittedName>
        <fullName evidence="2">Uncharacterized protein</fullName>
    </submittedName>
</protein>
<keyword evidence="1" id="KW-0812">Transmembrane</keyword>
<accession>A0A0U5BF47</accession>
<feature type="transmembrane region" description="Helical" evidence="1">
    <location>
        <begin position="27"/>
        <end position="46"/>
    </location>
</feature>
<organism evidence="2 3">
    <name type="scientific">Acetobacter ghanensis</name>
    <dbReference type="NCBI Taxonomy" id="431306"/>
    <lineage>
        <taxon>Bacteria</taxon>
        <taxon>Pseudomonadati</taxon>
        <taxon>Pseudomonadota</taxon>
        <taxon>Alphaproteobacteria</taxon>
        <taxon>Acetobacterales</taxon>
        <taxon>Acetobacteraceae</taxon>
        <taxon>Acetobacter</taxon>
    </lineage>
</organism>
<dbReference type="EMBL" id="LN609302">
    <property type="protein sequence ID" value="CEF53388.1"/>
    <property type="molecule type" value="Genomic_DNA"/>
</dbReference>
<dbReference type="STRING" id="431306.AGA_189"/>
<evidence type="ECO:0000256" key="1">
    <source>
        <dbReference type="SAM" id="Phobius"/>
    </source>
</evidence>
<gene>
    <name evidence="2" type="ORF">AGA_189</name>
</gene>
<evidence type="ECO:0000313" key="2">
    <source>
        <dbReference type="EMBL" id="CEF53388.1"/>
    </source>
</evidence>
<dbReference type="Proteomes" id="UP000068250">
    <property type="component" value="Chromosome I"/>
</dbReference>
<reference evidence="3" key="1">
    <citation type="submission" date="2014-09" db="EMBL/GenBank/DDBJ databases">
        <authorList>
            <person name="Illeghems K.G."/>
        </authorList>
    </citation>
    <scope>NUCLEOTIDE SEQUENCE [LARGE SCALE GENOMIC DNA]</scope>
    <source>
        <strain evidence="3">LMG 23848T</strain>
    </source>
</reference>
<keyword evidence="1" id="KW-1133">Transmembrane helix</keyword>
<proteinExistence type="predicted"/>
<dbReference type="AlphaFoldDB" id="A0A0U5BF47"/>